<reference evidence="1" key="1">
    <citation type="submission" date="2020-12" db="EMBL/GenBank/DDBJ databases">
        <authorList>
            <person name="Iha C."/>
        </authorList>
    </citation>
    <scope>NUCLEOTIDE SEQUENCE</scope>
</reference>
<evidence type="ECO:0000313" key="2">
    <source>
        <dbReference type="Proteomes" id="UP000708148"/>
    </source>
</evidence>
<dbReference type="InterPro" id="IPR010865">
    <property type="entry name" value="DUF1499"/>
</dbReference>
<dbReference type="OrthoDB" id="540864at2759"/>
<proteinExistence type="predicted"/>
<keyword evidence="2" id="KW-1185">Reference proteome</keyword>
<dbReference type="Pfam" id="PF07386">
    <property type="entry name" value="DUF1499"/>
    <property type="match status" value="1"/>
</dbReference>
<protein>
    <submittedName>
        <fullName evidence="1">Uncharacterized protein</fullName>
    </submittedName>
</protein>
<comment type="caution">
    <text evidence="1">The sequence shown here is derived from an EMBL/GenBank/DDBJ whole genome shotgun (WGS) entry which is preliminary data.</text>
</comment>
<dbReference type="Proteomes" id="UP000708148">
    <property type="component" value="Unassembled WGS sequence"/>
</dbReference>
<organism evidence="1 2">
    <name type="scientific">Ostreobium quekettii</name>
    <dbReference type="NCBI Taxonomy" id="121088"/>
    <lineage>
        <taxon>Eukaryota</taxon>
        <taxon>Viridiplantae</taxon>
        <taxon>Chlorophyta</taxon>
        <taxon>core chlorophytes</taxon>
        <taxon>Ulvophyceae</taxon>
        <taxon>TCBD clade</taxon>
        <taxon>Bryopsidales</taxon>
        <taxon>Ostreobineae</taxon>
        <taxon>Ostreobiaceae</taxon>
        <taxon>Ostreobium</taxon>
    </lineage>
</organism>
<sequence>MPSPAVPGNAKTGAVVAAISRLLSCPLGWLLGTMSPIINDVATDLENPPVFTTVQAADLTPAFKTLIQGHYPDLQPQVFDSKEVSTVFEGAVRVARAMRRWTVVKEDAEAGTVEGYCVTQLMRFKDDWVVRVSELRGGGAVVDMRSRSRMGKGDG</sequence>
<accession>A0A8S1J6Q8</accession>
<dbReference type="EMBL" id="CAJHUC010002175">
    <property type="protein sequence ID" value="CAD7703347.1"/>
    <property type="molecule type" value="Genomic_DNA"/>
</dbReference>
<gene>
    <name evidence="1" type="ORF">OSTQU699_LOCUS8704</name>
</gene>
<name>A0A8S1J6Q8_9CHLO</name>
<evidence type="ECO:0000313" key="1">
    <source>
        <dbReference type="EMBL" id="CAD7703347.1"/>
    </source>
</evidence>
<dbReference type="AlphaFoldDB" id="A0A8S1J6Q8"/>